<accession>A0A1R3VEJ2</accession>
<reference evidence="4" key="1">
    <citation type="submission" date="2017-01" db="EMBL/GenBank/DDBJ databases">
        <authorList>
            <person name="Brunel B."/>
        </authorList>
    </citation>
    <scope>NUCLEOTIDE SEQUENCE [LARGE SCALE GENOMIC DNA]</scope>
</reference>
<keyword evidence="2" id="KW-0472">Membrane</keyword>
<feature type="region of interest" description="Disordered" evidence="1">
    <location>
        <begin position="1"/>
        <end position="42"/>
    </location>
</feature>
<sequence>MADGSASAIATHLDGGGSSWAEAANGQKARVSKTAADGRSKAVSRGRIGAHATIAPAIVMAIIGTVTFSRAPEGLVV</sequence>
<feature type="transmembrane region" description="Helical" evidence="2">
    <location>
        <begin position="48"/>
        <end position="68"/>
    </location>
</feature>
<dbReference type="EMBL" id="FTPD01000045">
    <property type="protein sequence ID" value="SIT58308.1"/>
    <property type="molecule type" value="Genomic_DNA"/>
</dbReference>
<keyword evidence="4" id="KW-1185">Reference proteome</keyword>
<organism evidence="3 4">
    <name type="scientific">Mesorhizobium prunaredense</name>
    <dbReference type="NCBI Taxonomy" id="1631249"/>
    <lineage>
        <taxon>Bacteria</taxon>
        <taxon>Pseudomonadati</taxon>
        <taxon>Pseudomonadota</taxon>
        <taxon>Alphaproteobacteria</taxon>
        <taxon>Hyphomicrobiales</taxon>
        <taxon>Phyllobacteriaceae</taxon>
        <taxon>Mesorhizobium</taxon>
    </lineage>
</organism>
<keyword evidence="2" id="KW-1133">Transmembrane helix</keyword>
<dbReference type="Proteomes" id="UP000188388">
    <property type="component" value="Unassembled WGS sequence"/>
</dbReference>
<evidence type="ECO:0000256" key="2">
    <source>
        <dbReference type="SAM" id="Phobius"/>
    </source>
</evidence>
<name>A0A1R3VEJ2_9HYPH</name>
<gene>
    <name evidence="3" type="ORF">BQ8794_50410</name>
</gene>
<proteinExistence type="predicted"/>
<evidence type="ECO:0000313" key="3">
    <source>
        <dbReference type="EMBL" id="SIT58308.1"/>
    </source>
</evidence>
<evidence type="ECO:0000256" key="1">
    <source>
        <dbReference type="SAM" id="MobiDB-lite"/>
    </source>
</evidence>
<protein>
    <submittedName>
        <fullName evidence="3">Uncharacterized protein</fullName>
    </submittedName>
</protein>
<dbReference type="AlphaFoldDB" id="A0A1R3VEJ2"/>
<keyword evidence="2" id="KW-0812">Transmembrane</keyword>
<evidence type="ECO:0000313" key="4">
    <source>
        <dbReference type="Proteomes" id="UP000188388"/>
    </source>
</evidence>